<dbReference type="EMBL" id="CP029193">
    <property type="protein sequence ID" value="QES27990.1"/>
    <property type="molecule type" value="Genomic_DNA"/>
</dbReference>
<evidence type="ECO:0000313" key="1">
    <source>
        <dbReference type="EMBL" id="QES27990.1"/>
    </source>
</evidence>
<keyword evidence="2" id="KW-1185">Reference proteome</keyword>
<gene>
    <name evidence="1" type="ORF">DEJ47_17510</name>
</gene>
<evidence type="ECO:0000313" key="2">
    <source>
        <dbReference type="Proteomes" id="UP000323046"/>
    </source>
</evidence>
<protein>
    <recommendedName>
        <fullName evidence="3">Metallothionein</fullName>
    </recommendedName>
</protein>
<reference evidence="1 2" key="1">
    <citation type="submission" date="2018-05" db="EMBL/GenBank/DDBJ databases">
        <title>Streptomyces venezuelae.</title>
        <authorList>
            <person name="Kim W."/>
            <person name="Lee N."/>
            <person name="Cho B.-K."/>
        </authorList>
    </citation>
    <scope>NUCLEOTIDE SEQUENCE [LARGE SCALE GENOMIC DNA]</scope>
    <source>
        <strain evidence="1 2">ATCC 14583</strain>
    </source>
</reference>
<evidence type="ECO:0008006" key="3">
    <source>
        <dbReference type="Google" id="ProtNLM"/>
    </source>
</evidence>
<sequence>MRPAPVGMKWASGSTSYAFEEETMAESPTRQYVPEVPLSACGCGPGCSCGCQSGGSCQCGGGCG</sequence>
<dbReference type="AlphaFoldDB" id="A0A5P2BDF4"/>
<proteinExistence type="predicted"/>
<name>A0A5P2BDF4_STRVZ</name>
<dbReference type="Proteomes" id="UP000323046">
    <property type="component" value="Chromosome"/>
</dbReference>
<accession>A0A5P2BDF4</accession>
<organism evidence="1 2">
    <name type="scientific">Streptomyces venezuelae</name>
    <dbReference type="NCBI Taxonomy" id="54571"/>
    <lineage>
        <taxon>Bacteria</taxon>
        <taxon>Bacillati</taxon>
        <taxon>Actinomycetota</taxon>
        <taxon>Actinomycetes</taxon>
        <taxon>Kitasatosporales</taxon>
        <taxon>Streptomycetaceae</taxon>
        <taxon>Streptomyces</taxon>
    </lineage>
</organism>